<reference evidence="2" key="2">
    <citation type="submission" date="2020-09" db="EMBL/GenBank/DDBJ databases">
        <authorList>
            <person name="Sun Q."/>
            <person name="Zhou Y."/>
        </authorList>
    </citation>
    <scope>NUCLEOTIDE SEQUENCE</scope>
    <source>
        <strain evidence="2">CGMCC 1.15493</strain>
    </source>
</reference>
<feature type="coiled-coil region" evidence="1">
    <location>
        <begin position="62"/>
        <end position="121"/>
    </location>
</feature>
<comment type="caution">
    <text evidence="2">The sequence shown here is derived from an EMBL/GenBank/DDBJ whole genome shotgun (WGS) entry which is preliminary data.</text>
</comment>
<evidence type="ECO:0000313" key="3">
    <source>
        <dbReference type="Proteomes" id="UP000613160"/>
    </source>
</evidence>
<evidence type="ECO:0000256" key="1">
    <source>
        <dbReference type="SAM" id="Coils"/>
    </source>
</evidence>
<proteinExistence type="predicted"/>
<keyword evidence="1" id="KW-0175">Coiled coil</keyword>
<accession>A0A916XZP5</accession>
<reference evidence="2" key="1">
    <citation type="journal article" date="2014" name="Int. J. Syst. Evol. Microbiol.">
        <title>Complete genome sequence of Corynebacterium casei LMG S-19264T (=DSM 44701T), isolated from a smear-ripened cheese.</title>
        <authorList>
            <consortium name="US DOE Joint Genome Institute (JGI-PGF)"/>
            <person name="Walter F."/>
            <person name="Albersmeier A."/>
            <person name="Kalinowski J."/>
            <person name="Ruckert C."/>
        </authorList>
    </citation>
    <scope>NUCLEOTIDE SEQUENCE</scope>
    <source>
        <strain evidence="2">CGMCC 1.15493</strain>
    </source>
</reference>
<name>A0A916XZP5_9HYPH</name>
<dbReference type="EMBL" id="BMJJ01000007">
    <property type="protein sequence ID" value="GGD24577.1"/>
    <property type="molecule type" value="Genomic_DNA"/>
</dbReference>
<dbReference type="AlphaFoldDB" id="A0A916XZP5"/>
<dbReference type="RefSeq" id="WP_188851972.1">
    <property type="nucleotide sequence ID" value="NZ_BMJJ01000007.1"/>
</dbReference>
<gene>
    <name evidence="2" type="ORF">GCM10011335_29380</name>
</gene>
<evidence type="ECO:0000313" key="2">
    <source>
        <dbReference type="EMBL" id="GGD24577.1"/>
    </source>
</evidence>
<dbReference type="Proteomes" id="UP000613160">
    <property type="component" value="Unassembled WGS sequence"/>
</dbReference>
<protein>
    <submittedName>
        <fullName evidence="2">Uncharacterized protein</fullName>
    </submittedName>
</protein>
<organism evidence="2 3">
    <name type="scientific">Aureimonas glaciei</name>
    <dbReference type="NCBI Taxonomy" id="1776957"/>
    <lineage>
        <taxon>Bacteria</taxon>
        <taxon>Pseudomonadati</taxon>
        <taxon>Pseudomonadota</taxon>
        <taxon>Alphaproteobacteria</taxon>
        <taxon>Hyphomicrobiales</taxon>
        <taxon>Aurantimonadaceae</taxon>
        <taxon>Aureimonas</taxon>
    </lineage>
</organism>
<keyword evidence="3" id="KW-1185">Reference proteome</keyword>
<sequence length="147" mass="16472">MSSTIELEADKSWPIRGPVDITRGEVARDKAPALHAVATRETAAEPKSEEPRRDWAAALTLVEEASQAIRMSDERVAELERLLQTQSLQMREDLLMIQNQLQKAQREVAAAHQQAAAAEARARESEEWLMRLNDAITDGFGSLPRRD</sequence>